<dbReference type="AlphaFoldDB" id="A0A4C1UNP6"/>
<gene>
    <name evidence="1" type="ORF">EVAR_83588_1</name>
</gene>
<reference evidence="1 2" key="1">
    <citation type="journal article" date="2019" name="Commun. Biol.">
        <title>The bagworm genome reveals a unique fibroin gene that provides high tensile strength.</title>
        <authorList>
            <person name="Kono N."/>
            <person name="Nakamura H."/>
            <person name="Ohtoshi R."/>
            <person name="Tomita M."/>
            <person name="Numata K."/>
            <person name="Arakawa K."/>
        </authorList>
    </citation>
    <scope>NUCLEOTIDE SEQUENCE [LARGE SCALE GENOMIC DNA]</scope>
</reference>
<name>A0A4C1UNP6_EUMVA</name>
<organism evidence="1 2">
    <name type="scientific">Eumeta variegata</name>
    <name type="common">Bagworm moth</name>
    <name type="synonym">Eumeta japonica</name>
    <dbReference type="NCBI Taxonomy" id="151549"/>
    <lineage>
        <taxon>Eukaryota</taxon>
        <taxon>Metazoa</taxon>
        <taxon>Ecdysozoa</taxon>
        <taxon>Arthropoda</taxon>
        <taxon>Hexapoda</taxon>
        <taxon>Insecta</taxon>
        <taxon>Pterygota</taxon>
        <taxon>Neoptera</taxon>
        <taxon>Endopterygota</taxon>
        <taxon>Lepidoptera</taxon>
        <taxon>Glossata</taxon>
        <taxon>Ditrysia</taxon>
        <taxon>Tineoidea</taxon>
        <taxon>Psychidae</taxon>
        <taxon>Oiketicinae</taxon>
        <taxon>Eumeta</taxon>
    </lineage>
</organism>
<protein>
    <submittedName>
        <fullName evidence="1">Uncharacterized protein</fullName>
    </submittedName>
</protein>
<keyword evidence="2" id="KW-1185">Reference proteome</keyword>
<dbReference type="EMBL" id="BGZK01000201">
    <property type="protein sequence ID" value="GBP27959.1"/>
    <property type="molecule type" value="Genomic_DNA"/>
</dbReference>
<accession>A0A4C1UNP6</accession>
<comment type="caution">
    <text evidence="1">The sequence shown here is derived from an EMBL/GenBank/DDBJ whole genome shotgun (WGS) entry which is preliminary data.</text>
</comment>
<proteinExistence type="predicted"/>
<sequence>MSPSVDDSSWTDAGGPRPIKANSIIRLPNCGYAYEFHIEYVCKIRASRSCRNVTVGMQLIAQDRGAVRGSQLGQTRHFSTRSNSVFVATTSAIMIQRSCVGRLRRFLTSAEYGPLGAWATVGYEYGKK</sequence>
<dbReference type="Proteomes" id="UP000299102">
    <property type="component" value="Unassembled WGS sequence"/>
</dbReference>
<evidence type="ECO:0000313" key="2">
    <source>
        <dbReference type="Proteomes" id="UP000299102"/>
    </source>
</evidence>
<evidence type="ECO:0000313" key="1">
    <source>
        <dbReference type="EMBL" id="GBP27959.1"/>
    </source>
</evidence>